<dbReference type="RefSeq" id="WP_254099776.1">
    <property type="nucleotide sequence ID" value="NZ_JANATA010000008.1"/>
</dbReference>
<name>A0AA42BLC8_9ALTE</name>
<keyword evidence="1" id="KW-0732">Signal</keyword>
<reference evidence="2" key="1">
    <citation type="submission" date="2022-07" db="EMBL/GenBank/DDBJ databases">
        <title>Characterization of the Novel Bacterium Alteromonas immobilis LMIT006 and Alteromonas gregis LMIT007.</title>
        <authorList>
            <person name="Lin X."/>
        </authorList>
    </citation>
    <scope>NUCLEOTIDE SEQUENCE</scope>
    <source>
        <strain evidence="2">LMIT007</strain>
    </source>
</reference>
<comment type="caution">
    <text evidence="2">The sequence shown here is derived from an EMBL/GenBank/DDBJ whole genome shotgun (WGS) entry which is preliminary data.</text>
</comment>
<feature type="signal peptide" evidence="1">
    <location>
        <begin position="1"/>
        <end position="37"/>
    </location>
</feature>
<evidence type="ECO:0000313" key="3">
    <source>
        <dbReference type="Proteomes" id="UP001165413"/>
    </source>
</evidence>
<dbReference type="Proteomes" id="UP001165413">
    <property type="component" value="Unassembled WGS sequence"/>
</dbReference>
<gene>
    <name evidence="2" type="ORF">NLF92_05865</name>
</gene>
<keyword evidence="3" id="KW-1185">Reference proteome</keyword>
<evidence type="ECO:0000256" key="1">
    <source>
        <dbReference type="SAM" id="SignalP"/>
    </source>
</evidence>
<feature type="chain" id="PRO_5041268035" evidence="1">
    <location>
        <begin position="38"/>
        <end position="144"/>
    </location>
</feature>
<organism evidence="2 3">
    <name type="scientific">Opacimonas viscosa</name>
    <dbReference type="NCBI Taxonomy" id="2961944"/>
    <lineage>
        <taxon>Bacteria</taxon>
        <taxon>Pseudomonadati</taxon>
        <taxon>Pseudomonadota</taxon>
        <taxon>Gammaproteobacteria</taxon>
        <taxon>Alteromonadales</taxon>
        <taxon>Alteromonadaceae</taxon>
        <taxon>Opacimonas</taxon>
    </lineage>
</organism>
<dbReference type="AlphaFoldDB" id="A0AA42BLC8"/>
<dbReference type="EMBL" id="JANATA010000008">
    <property type="protein sequence ID" value="MCP3428469.1"/>
    <property type="molecule type" value="Genomic_DNA"/>
</dbReference>
<evidence type="ECO:0000313" key="2">
    <source>
        <dbReference type="EMBL" id="MCP3428469.1"/>
    </source>
</evidence>
<protein>
    <submittedName>
        <fullName evidence="2">Uncharacterized protein</fullName>
    </submittedName>
</protein>
<sequence>MKRCFACVITPVVMPIIISIGALLLILLPSAVSPAMAQSANDLPSLHTNTPDALFHIATLEGASTPDCPYVGQQLVQLTLSHEAHVALETSSASDIAVSMTLVAITPDNARFAVGTVTYSEGVSRYRVRFDAGYCTQSLDIDWQ</sequence>
<proteinExistence type="predicted"/>
<accession>A0AA42BLC8</accession>